<dbReference type="VEuPathDB" id="FungiDB:YALI1_D34684g"/>
<dbReference type="InterPro" id="IPR017850">
    <property type="entry name" value="Alkaline_phosphatase_core_sf"/>
</dbReference>
<dbReference type="OrthoDB" id="272139at2759"/>
<dbReference type="Proteomes" id="UP000182444">
    <property type="component" value="Chromosome 1D"/>
</dbReference>
<feature type="transmembrane region" description="Helical" evidence="12">
    <location>
        <begin position="438"/>
        <end position="456"/>
    </location>
</feature>
<dbReference type="PANTHER" id="PTHR23072">
    <property type="entry name" value="PHOSPHATIDYLINOSITOL GLYCAN-RELATED"/>
    <property type="match status" value="1"/>
</dbReference>
<feature type="transmembrane region" description="Helical" evidence="12">
    <location>
        <begin position="556"/>
        <end position="576"/>
    </location>
</feature>
<name>A0A1H6PZK7_YARLL</name>
<reference evidence="14 16" key="1">
    <citation type="journal article" date="2016" name="PLoS ONE">
        <title>Sequence Assembly of Yarrowia lipolytica Strain W29/CLIB89 Shows Transposable Element Diversity.</title>
        <authorList>
            <person name="Magnan C."/>
            <person name="Yu J."/>
            <person name="Chang I."/>
            <person name="Jahn E."/>
            <person name="Kanomata Y."/>
            <person name="Wu J."/>
            <person name="Zeller M."/>
            <person name="Oakes M."/>
            <person name="Baldi P."/>
            <person name="Sandmeyer S."/>
        </authorList>
    </citation>
    <scope>NUCLEOTIDE SEQUENCE [LARGE SCALE GENOMIC DNA]</scope>
    <source>
        <strain evidence="14">CLIB89</strain>
        <strain evidence="16">CLIB89(W29)</strain>
    </source>
</reference>
<evidence type="ECO:0000313" key="14">
    <source>
        <dbReference type="EMBL" id="AOW04673.1"/>
    </source>
</evidence>
<gene>
    <name evidence="15" type="ORF">B0I71DRAFT_135769</name>
    <name evidence="14" type="ORF">YALI1_D34684g</name>
</gene>
<evidence type="ECO:0000313" key="17">
    <source>
        <dbReference type="Proteomes" id="UP000256601"/>
    </source>
</evidence>
<dbReference type="InterPro" id="IPR039527">
    <property type="entry name" value="PIGG/GPI7"/>
</dbReference>
<evidence type="ECO:0000256" key="5">
    <source>
        <dbReference type="ARBA" id="ARBA00022502"/>
    </source>
</evidence>
<evidence type="ECO:0000256" key="4">
    <source>
        <dbReference type="ARBA" id="ARBA00020830"/>
    </source>
</evidence>
<dbReference type="OMA" id="SWNQTGQ"/>
<comment type="function">
    <text evidence="12">Ethanolamine phosphate transferase involved in glycosylphosphatidylinositol-anchor biosynthesis. Transfers ethanolamine phosphate to the GPI second mannose.</text>
</comment>
<feature type="transmembrane region" description="Helical" evidence="12">
    <location>
        <begin position="462"/>
        <end position="478"/>
    </location>
</feature>
<comment type="pathway">
    <text evidence="2 12">Glycolipid biosynthesis; glycosylphosphatidylinositol-anchor biosynthesis.</text>
</comment>
<dbReference type="GO" id="GO:0006506">
    <property type="term" value="P:GPI anchor biosynthetic process"/>
    <property type="evidence" value="ECO:0007669"/>
    <property type="project" value="UniProtKB-UniPathway"/>
</dbReference>
<feature type="transmembrane region" description="Helical" evidence="12">
    <location>
        <begin position="837"/>
        <end position="857"/>
    </location>
</feature>
<feature type="transmembrane region" description="Helical" evidence="12">
    <location>
        <begin position="643"/>
        <end position="667"/>
    </location>
</feature>
<dbReference type="EMBL" id="CP017556">
    <property type="protein sequence ID" value="AOW04673.1"/>
    <property type="molecule type" value="Genomic_DNA"/>
</dbReference>
<dbReference type="SMR" id="A0A1H6PZK7"/>
<reference evidence="15 17" key="2">
    <citation type="submission" date="2018-07" db="EMBL/GenBank/DDBJ databases">
        <title>Draft Genome Assemblies for Five Robust Yarrowia lipolytica Strains Exhibiting High Lipid Production and Pentose Sugar Utilization and Sugar Alcohol Secretion from Undetoxified Lignocellulosic Biomass Hydrolysates.</title>
        <authorList>
            <consortium name="DOE Joint Genome Institute"/>
            <person name="Walker C."/>
            <person name="Ryu S."/>
            <person name="Na H."/>
            <person name="Zane M."/>
            <person name="LaButti K."/>
            <person name="Lipzen A."/>
            <person name="Haridas S."/>
            <person name="Barry K."/>
            <person name="Grigoriev I.V."/>
            <person name="Quarterman J."/>
            <person name="Slininger P."/>
            <person name="Dien B."/>
            <person name="Trinh C.T."/>
        </authorList>
    </citation>
    <scope>NUCLEOTIDE SEQUENCE [LARGE SCALE GENOMIC DNA]</scope>
    <source>
        <strain evidence="15 17">YB392</strain>
    </source>
</reference>
<dbReference type="CDD" id="cd16024">
    <property type="entry name" value="GPI_EPT_2"/>
    <property type="match status" value="1"/>
</dbReference>
<keyword evidence="7 12" id="KW-0812">Transmembrane</keyword>
<evidence type="ECO:0000256" key="1">
    <source>
        <dbReference type="ARBA" id="ARBA00004477"/>
    </source>
</evidence>
<feature type="transmembrane region" description="Helical" evidence="12">
    <location>
        <begin position="407"/>
        <end position="431"/>
    </location>
</feature>
<evidence type="ECO:0000313" key="16">
    <source>
        <dbReference type="Proteomes" id="UP000182444"/>
    </source>
</evidence>
<keyword evidence="11" id="KW-0325">Glycoprotein</keyword>
<dbReference type="Pfam" id="PF19316">
    <property type="entry name" value="PIGO_PIGG"/>
    <property type="match status" value="1"/>
</dbReference>
<dbReference type="VEuPathDB" id="FungiDB:YALI0_D26235g"/>
<dbReference type="RefSeq" id="XP_503306.1">
    <property type="nucleotide sequence ID" value="XM_503306.1"/>
</dbReference>
<dbReference type="Pfam" id="PF01663">
    <property type="entry name" value="Phosphodiest"/>
    <property type="match status" value="1"/>
</dbReference>
<dbReference type="KEGG" id="yli:2911071"/>
<dbReference type="AlphaFoldDB" id="A0A1H6PZK7"/>
<evidence type="ECO:0000256" key="7">
    <source>
        <dbReference type="ARBA" id="ARBA00022692"/>
    </source>
</evidence>
<comment type="similarity">
    <text evidence="3 12">Belongs to the PIGG/PIGN/PIGO family. PIGG subfamily.</text>
</comment>
<dbReference type="SUPFAM" id="SSF53649">
    <property type="entry name" value="Alkaline phosphatase-like"/>
    <property type="match status" value="1"/>
</dbReference>
<dbReference type="EMBL" id="KZ859077">
    <property type="protein sequence ID" value="RDW23553.1"/>
    <property type="molecule type" value="Genomic_DNA"/>
</dbReference>
<dbReference type="GO" id="GO:0005886">
    <property type="term" value="C:plasma membrane"/>
    <property type="evidence" value="ECO:0007669"/>
    <property type="project" value="EnsemblFungi"/>
</dbReference>
<keyword evidence="6 12" id="KW-0808">Transferase</keyword>
<dbReference type="GeneID" id="2911071"/>
<feature type="transmembrane region" description="Helical" evidence="12">
    <location>
        <begin position="526"/>
        <end position="544"/>
    </location>
</feature>
<feature type="transmembrane region" description="Helical" evidence="12">
    <location>
        <begin position="731"/>
        <end position="752"/>
    </location>
</feature>
<dbReference type="Gene3D" id="3.40.720.10">
    <property type="entry name" value="Alkaline Phosphatase, subunit A"/>
    <property type="match status" value="1"/>
</dbReference>
<proteinExistence type="inferred from homology"/>
<dbReference type="Proteomes" id="UP000256601">
    <property type="component" value="Unassembled WGS sequence"/>
</dbReference>
<evidence type="ECO:0000256" key="10">
    <source>
        <dbReference type="ARBA" id="ARBA00023136"/>
    </source>
</evidence>
<organism evidence="14 16">
    <name type="scientific">Yarrowia lipolytica</name>
    <name type="common">Candida lipolytica</name>
    <dbReference type="NCBI Taxonomy" id="4952"/>
    <lineage>
        <taxon>Eukaryota</taxon>
        <taxon>Fungi</taxon>
        <taxon>Dikarya</taxon>
        <taxon>Ascomycota</taxon>
        <taxon>Saccharomycotina</taxon>
        <taxon>Dipodascomycetes</taxon>
        <taxon>Dipodascales</taxon>
        <taxon>Dipodascales incertae sedis</taxon>
        <taxon>Yarrowia</taxon>
    </lineage>
</organism>
<evidence type="ECO:0000256" key="3">
    <source>
        <dbReference type="ARBA" id="ARBA00005315"/>
    </source>
</evidence>
<dbReference type="InterPro" id="IPR045687">
    <property type="entry name" value="PIGG/GPI7_C"/>
</dbReference>
<dbReference type="InterPro" id="IPR002591">
    <property type="entry name" value="Phosphodiest/P_Trfase"/>
</dbReference>
<feature type="transmembrane region" description="Helical" evidence="12">
    <location>
        <begin position="795"/>
        <end position="817"/>
    </location>
</feature>
<dbReference type="PANTHER" id="PTHR23072:SF0">
    <property type="entry name" value="GPI ETHANOLAMINE PHOSPHATE TRANSFERASE 2"/>
    <property type="match status" value="1"/>
</dbReference>
<dbReference type="FunFam" id="3.40.720.10:FF:000045">
    <property type="entry name" value="GPI ethanolamine phosphate transferase 2"/>
    <property type="match status" value="1"/>
</dbReference>
<evidence type="ECO:0000256" key="2">
    <source>
        <dbReference type="ARBA" id="ARBA00004687"/>
    </source>
</evidence>
<dbReference type="InterPro" id="IPR037674">
    <property type="entry name" value="PIG-G_N"/>
</dbReference>
<evidence type="ECO:0000256" key="12">
    <source>
        <dbReference type="RuleBase" id="RU367106"/>
    </source>
</evidence>
<protein>
    <recommendedName>
        <fullName evidence="4 12">GPI ethanolamine phosphate transferase 2</fullName>
    </recommendedName>
</protein>
<evidence type="ECO:0000256" key="8">
    <source>
        <dbReference type="ARBA" id="ARBA00022824"/>
    </source>
</evidence>
<feature type="domain" description="GPI ethanolamine phosphate transferase 2 C-terminal" evidence="13">
    <location>
        <begin position="400"/>
        <end position="855"/>
    </location>
</feature>
<feature type="transmembrane region" description="Helical" evidence="12">
    <location>
        <begin position="487"/>
        <end position="506"/>
    </location>
</feature>
<keyword evidence="8 12" id="KW-0256">Endoplasmic reticulum</keyword>
<evidence type="ECO:0000256" key="9">
    <source>
        <dbReference type="ARBA" id="ARBA00022989"/>
    </source>
</evidence>
<comment type="subcellular location">
    <subcellularLocation>
        <location evidence="1 12">Endoplasmic reticulum membrane</location>
        <topology evidence="1 12">Multi-pass membrane protein</topology>
    </subcellularLocation>
</comment>
<keyword evidence="10 12" id="KW-0472">Membrane</keyword>
<dbReference type="UniPathway" id="UPA00196"/>
<evidence type="ECO:0000256" key="6">
    <source>
        <dbReference type="ARBA" id="ARBA00022679"/>
    </source>
</evidence>
<evidence type="ECO:0000256" key="11">
    <source>
        <dbReference type="ARBA" id="ARBA00023180"/>
    </source>
</evidence>
<accession>A0A1H6PZK7</accession>
<evidence type="ECO:0000259" key="13">
    <source>
        <dbReference type="Pfam" id="PF19316"/>
    </source>
</evidence>
<dbReference type="GO" id="GO:0005789">
    <property type="term" value="C:endoplasmic reticulum membrane"/>
    <property type="evidence" value="ECO:0007669"/>
    <property type="project" value="UniProtKB-SubCell"/>
</dbReference>
<dbReference type="eggNOG" id="KOG2125">
    <property type="taxonomic scope" value="Eukaryota"/>
</dbReference>
<sequence length="860" mass="96503">MLWKRWTLAVTIVVLQLAAVLLFARGFLPSRVLLPGYTESRVSTEAPFQKAIIMVVDAFRSDFAFSDQSNCPQLHKRINSGGAIPFTAHSTPPTVTLPRIKGLTTGSTPNFLDAVLNIAESDNSSTLANQDSWLAQASRDGRKIHMFGDDTWIKLFPGMFDDCEGTASFFVSDYTEVDNNVTRHIDTQLDQKTEWDVLILHYLGLDHIGHKTGPESPFMPAKQKEMDDIFDKLYNSCDDDTVLILLGDHGMNEVGNHGGSSAGETSAAMVFASPKFETAQLTETAETSPLPWTDTYKYHSRMDQTDLVPTLTALLGLNTPKNNLGVLVSQMLGLWSPEDQLNVLKNNADQMVQILQGQASRESDAKEVYELYDTLNSNPSVKDYYNFLYEAQSYLTHASSNYNTNDMLGGIGLGLLSTILALTVFSALTLAVQGLKRLYLIILLVYFISVFGSSTVEEEHQIWYWITSGWMAFLYISGSRNKFGDGFNWMFVQVFVRMMISWNQTGQKFTKKDDIVTWLSKDGNHPVLWILILVTYGVAFNKVWRYGFSKVESKLAFLLTLITTFASVGFKITQAWEAGEVVPAPLLYLMGLPGTLNEVNARMAGLARFAFSTIAAGSLYRVLSLAGTDKVNLIRDLHAFLTLFLITQSRIQNIPLFMVYYFLEIFLRKATNRSFIFSSRDIYQTEALFQKLVLVLSVSTLLLEQVSFFSMGNSNSMASIDLSNAYNGVTLYQIEFVGVLTFVSNWIGPLYWSTAGLSFLLEDHVRNAIFAKIAEKNNDVKLTTKLVQQALTLRVYVVLAFSSVAISAVMITCFFLREHLFIWTVFSPKLLYQFVWTVLQFALVDVILSSIFVVLVYRSV</sequence>
<feature type="transmembrane region" description="Helical" evidence="12">
    <location>
        <begin position="688"/>
        <end position="711"/>
    </location>
</feature>
<keyword evidence="9 12" id="KW-1133">Transmembrane helix</keyword>
<keyword evidence="5 12" id="KW-0337">GPI-anchor biosynthesis</keyword>
<evidence type="ECO:0000313" key="15">
    <source>
        <dbReference type="EMBL" id="RDW23553.1"/>
    </source>
</evidence>
<dbReference type="GO" id="GO:0051267">
    <property type="term" value="F:CP2 mannose-ethanolamine phosphotransferase activity"/>
    <property type="evidence" value="ECO:0007669"/>
    <property type="project" value="EnsemblFungi"/>
</dbReference>